<dbReference type="Proteomes" id="UP000243579">
    <property type="component" value="Unassembled WGS sequence"/>
</dbReference>
<evidence type="ECO:0000313" key="2">
    <source>
        <dbReference type="Proteomes" id="UP000243579"/>
    </source>
</evidence>
<reference evidence="1 2" key="1">
    <citation type="journal article" date="2014" name="Genome Biol. Evol.">
        <title>The secreted proteins of Achlya hypogyna and Thraustotheca clavata identify the ancestral oomycete secretome and reveal gene acquisitions by horizontal gene transfer.</title>
        <authorList>
            <person name="Misner I."/>
            <person name="Blouin N."/>
            <person name="Leonard G."/>
            <person name="Richards T.A."/>
            <person name="Lane C.E."/>
        </authorList>
    </citation>
    <scope>NUCLEOTIDE SEQUENCE [LARGE SCALE GENOMIC DNA]</scope>
    <source>
        <strain evidence="1 2">ATCC 48635</strain>
    </source>
</reference>
<dbReference type="OrthoDB" id="57567at2759"/>
<gene>
    <name evidence="1" type="ORF">ACHHYP_00039</name>
</gene>
<sequence length="298" mass="33130">MWEECTIAGDLVGLPVKLRARFYDDSTCGLLVLECPGEIGLGNIAFTEATHCPAGDGAKHTQFSVHISTAEFSIALRLVGTYDAVYGLRGKWFNAANNLQGTGVFNFAVCDVNTLATPEPASPLYPLAPGTYHFKGGAIGANGRVYPSRITLQLLHDGVVAGFIQEHLVPQQCALQGNWSPSQISWRITYVVEELGSEYVYYGTPTLRLLRGAWQRCDVNEVESLAAESGRFDYELEVAERKWCRKYHKFFPQSFQALATALLFARRAHGSTTLLPSDLWCHVFSYVHYDWFVDPPTH</sequence>
<dbReference type="EMBL" id="JNBR01000204">
    <property type="protein sequence ID" value="OQR95783.1"/>
    <property type="molecule type" value="Genomic_DNA"/>
</dbReference>
<keyword evidence="2" id="KW-1185">Reference proteome</keyword>
<evidence type="ECO:0000313" key="1">
    <source>
        <dbReference type="EMBL" id="OQR95783.1"/>
    </source>
</evidence>
<organism evidence="1 2">
    <name type="scientific">Achlya hypogyna</name>
    <name type="common">Oomycete</name>
    <name type="synonym">Protoachlya hypogyna</name>
    <dbReference type="NCBI Taxonomy" id="1202772"/>
    <lineage>
        <taxon>Eukaryota</taxon>
        <taxon>Sar</taxon>
        <taxon>Stramenopiles</taxon>
        <taxon>Oomycota</taxon>
        <taxon>Saprolegniomycetes</taxon>
        <taxon>Saprolegniales</taxon>
        <taxon>Achlyaceae</taxon>
        <taxon>Achlya</taxon>
    </lineage>
</organism>
<proteinExistence type="predicted"/>
<name>A0A1V9ZCR4_ACHHY</name>
<dbReference type="AlphaFoldDB" id="A0A1V9ZCR4"/>
<accession>A0A1V9ZCR4</accession>
<protein>
    <submittedName>
        <fullName evidence="1">Uncharacterized protein</fullName>
    </submittedName>
</protein>
<comment type="caution">
    <text evidence="1">The sequence shown here is derived from an EMBL/GenBank/DDBJ whole genome shotgun (WGS) entry which is preliminary data.</text>
</comment>